<reference evidence="2" key="1">
    <citation type="submission" date="2019-04" db="EMBL/GenBank/DDBJ databases">
        <title>Evolution of Biomass-Degrading Anaerobic Consortia Revealed by Metagenomics.</title>
        <authorList>
            <person name="Peng X."/>
        </authorList>
    </citation>
    <scope>NUCLEOTIDE SEQUENCE</scope>
    <source>
        <strain evidence="2">SIG14</strain>
    </source>
</reference>
<organism evidence="2 3">
    <name type="scientific">Methanobrevibacter olleyae</name>
    <dbReference type="NCBI Taxonomy" id="294671"/>
    <lineage>
        <taxon>Archaea</taxon>
        <taxon>Methanobacteriati</taxon>
        <taxon>Methanobacteriota</taxon>
        <taxon>Methanomada group</taxon>
        <taxon>Methanobacteria</taxon>
        <taxon>Methanobacteriales</taxon>
        <taxon>Methanobacteriaceae</taxon>
        <taxon>Methanobrevibacter</taxon>
    </lineage>
</organism>
<accession>A0A8T3VL31</accession>
<evidence type="ECO:0000313" key="3">
    <source>
        <dbReference type="Proteomes" id="UP000732619"/>
    </source>
</evidence>
<keyword evidence="1" id="KW-1133">Transmembrane helix</keyword>
<comment type="caution">
    <text evidence="2">The sequence shown here is derived from an EMBL/GenBank/DDBJ whole genome shotgun (WGS) entry which is preliminary data.</text>
</comment>
<gene>
    <name evidence="2" type="ORF">E7Z75_02155</name>
</gene>
<evidence type="ECO:0000256" key="1">
    <source>
        <dbReference type="SAM" id="Phobius"/>
    </source>
</evidence>
<sequence length="124" mass="13321">MSFSDTWAEWDTSKKILAIFAVCCILAIIAVVAFGGIGTGSQVKVTYNGPWSGVIHDGNTVKVIRGYGNQTFDLDCDDSDVIHTQISKQDAGFGDLKVQILRNGEVVKQSTSSIPYGFVTLTDG</sequence>
<dbReference type="Proteomes" id="UP000732619">
    <property type="component" value="Unassembled WGS sequence"/>
</dbReference>
<protein>
    <submittedName>
        <fullName evidence="2">Uncharacterized protein</fullName>
    </submittedName>
</protein>
<evidence type="ECO:0000313" key="2">
    <source>
        <dbReference type="EMBL" id="MBE6511942.1"/>
    </source>
</evidence>
<keyword evidence="1" id="KW-0812">Transmembrane</keyword>
<keyword evidence="1" id="KW-0472">Membrane</keyword>
<name>A0A8T3VL31_METOL</name>
<proteinExistence type="predicted"/>
<dbReference type="EMBL" id="SUTG01000005">
    <property type="protein sequence ID" value="MBE6511942.1"/>
    <property type="molecule type" value="Genomic_DNA"/>
</dbReference>
<feature type="transmembrane region" description="Helical" evidence="1">
    <location>
        <begin position="16"/>
        <end position="37"/>
    </location>
</feature>
<dbReference type="AlphaFoldDB" id="A0A8T3VL31"/>